<dbReference type="STRING" id="398512.Bccel_3565"/>
<keyword evidence="2" id="KW-1185">Reference proteome</keyword>
<dbReference type="EMBL" id="LGTC01000001">
    <property type="protein sequence ID" value="KNY28291.1"/>
    <property type="molecule type" value="Genomic_DNA"/>
</dbReference>
<dbReference type="AlphaFoldDB" id="A0A0L6JR27"/>
<organism evidence="1 2">
    <name type="scientific">Pseudobacteroides cellulosolvens ATCC 35603 = DSM 2933</name>
    <dbReference type="NCBI Taxonomy" id="398512"/>
    <lineage>
        <taxon>Bacteria</taxon>
        <taxon>Bacillati</taxon>
        <taxon>Bacillota</taxon>
        <taxon>Clostridia</taxon>
        <taxon>Eubacteriales</taxon>
        <taxon>Oscillospiraceae</taxon>
        <taxon>Pseudobacteroides</taxon>
    </lineage>
</organism>
<evidence type="ECO:0008006" key="3">
    <source>
        <dbReference type="Google" id="ProtNLM"/>
    </source>
</evidence>
<evidence type="ECO:0000313" key="1">
    <source>
        <dbReference type="EMBL" id="KNY28291.1"/>
    </source>
</evidence>
<accession>A0A0L6JR27</accession>
<evidence type="ECO:0000313" key="2">
    <source>
        <dbReference type="Proteomes" id="UP000036923"/>
    </source>
</evidence>
<sequence length="96" mass="10539">MKECICSSCANLKGIINESGAILEYECEFGVPDDACLNCEADGCDLACSNYISDEEPSEPNRIYCSKCNKELTQVSKDSGEGQVFCVECYLNINEK</sequence>
<gene>
    <name evidence="1" type="ORF">Bccel_3565</name>
</gene>
<reference evidence="2" key="1">
    <citation type="submission" date="2015-07" db="EMBL/GenBank/DDBJ databases">
        <title>Near-Complete Genome Sequence of the Cellulolytic Bacterium Bacteroides (Pseudobacteroides) cellulosolvens ATCC 35603.</title>
        <authorList>
            <person name="Dassa B."/>
            <person name="Utturkar S.M."/>
            <person name="Klingeman D.M."/>
            <person name="Hurt R.A."/>
            <person name="Keller M."/>
            <person name="Xu J."/>
            <person name="Reddy Y.H.K."/>
            <person name="Borovok I."/>
            <person name="Grinberg I.R."/>
            <person name="Lamed R."/>
            <person name="Zhivin O."/>
            <person name="Bayer E.A."/>
            <person name="Brown S.D."/>
        </authorList>
    </citation>
    <scope>NUCLEOTIDE SEQUENCE [LARGE SCALE GENOMIC DNA]</scope>
    <source>
        <strain evidence="2">DSM 2933</strain>
    </source>
</reference>
<comment type="caution">
    <text evidence="1">The sequence shown here is derived from an EMBL/GenBank/DDBJ whole genome shotgun (WGS) entry which is preliminary data.</text>
</comment>
<proteinExistence type="predicted"/>
<protein>
    <recommendedName>
        <fullName evidence="3">LIM zinc-binding domain-containing protein</fullName>
    </recommendedName>
</protein>
<dbReference type="Proteomes" id="UP000036923">
    <property type="component" value="Unassembled WGS sequence"/>
</dbReference>
<dbReference type="eggNOG" id="ENOG5033JA9">
    <property type="taxonomic scope" value="Bacteria"/>
</dbReference>
<dbReference type="RefSeq" id="WP_036938449.1">
    <property type="nucleotide sequence ID" value="NZ_JQKC01000007.1"/>
</dbReference>
<dbReference type="OrthoDB" id="2087644at2"/>
<name>A0A0L6JR27_9FIRM</name>